<keyword evidence="2" id="KW-0472">Membrane</keyword>
<feature type="compositionally biased region" description="Basic and acidic residues" evidence="1">
    <location>
        <begin position="163"/>
        <end position="172"/>
    </location>
</feature>
<dbReference type="EMBL" id="MU004188">
    <property type="protein sequence ID" value="KAF2495853.1"/>
    <property type="molecule type" value="Genomic_DNA"/>
</dbReference>
<dbReference type="OrthoDB" id="539398at2759"/>
<evidence type="ECO:0000256" key="2">
    <source>
        <dbReference type="SAM" id="Phobius"/>
    </source>
</evidence>
<feature type="transmembrane region" description="Helical" evidence="2">
    <location>
        <begin position="227"/>
        <end position="250"/>
    </location>
</feature>
<protein>
    <submittedName>
        <fullName evidence="3">Pyridoxamine phosphate oxidase</fullName>
    </submittedName>
</protein>
<dbReference type="Gene3D" id="2.30.110.10">
    <property type="entry name" value="Electron Transport, Fmn-binding Protein, Chain A"/>
    <property type="match status" value="1"/>
</dbReference>
<dbReference type="PANTHER" id="PTHR39336:SF1">
    <property type="entry name" value="PYRIDOXAMINE PHOSPHATE OXIDASE FAMILY PROTEIN (AFU_ORTHOLOGUE AFUA_6G11440)"/>
    <property type="match status" value="1"/>
</dbReference>
<gene>
    <name evidence="3" type="ORF">BU16DRAFT_572174</name>
</gene>
<dbReference type="PANTHER" id="PTHR39336">
    <property type="entry name" value="PYRIDOXAMINE PHOSPHATE OXIDASE FAMILY PROTEIN (AFU_ORTHOLOGUE AFUA_6G11440)"/>
    <property type="match status" value="1"/>
</dbReference>
<keyword evidence="4" id="KW-1185">Reference proteome</keyword>
<sequence>MVKFYPSINSDHAEFMLKQPLFYVASAPYAGTHVNLSPKGQPSRSFAVRGENSMAYVDATGSGCETISHVYENGRVTVMFCSFGVSPKIMRLFCRGTVIELGDKKFEPLAAKMGHSVGLPGARAIILLDVYKLQTSCGFGVPLIGNSKNATTPWESETEDDGQNTHDEEKNMGSNEKRALLGYQKNSNFQSLDGLPGLRTARRARGQWILLEDTKAHARRLMRQWDAIIAGSLLTALVIAVLSSSGILVVEVRV</sequence>
<evidence type="ECO:0000256" key="1">
    <source>
        <dbReference type="SAM" id="MobiDB-lite"/>
    </source>
</evidence>
<keyword evidence="2" id="KW-1133">Transmembrane helix</keyword>
<name>A0A6A6QVX4_9PEZI</name>
<accession>A0A6A6QVX4</accession>
<feature type="region of interest" description="Disordered" evidence="1">
    <location>
        <begin position="150"/>
        <end position="172"/>
    </location>
</feature>
<evidence type="ECO:0000313" key="3">
    <source>
        <dbReference type="EMBL" id="KAF2495853.1"/>
    </source>
</evidence>
<proteinExistence type="predicted"/>
<dbReference type="AlphaFoldDB" id="A0A6A6QVX4"/>
<dbReference type="Proteomes" id="UP000799750">
    <property type="component" value="Unassembled WGS sequence"/>
</dbReference>
<reference evidence="3" key="1">
    <citation type="journal article" date="2020" name="Stud. Mycol.">
        <title>101 Dothideomycetes genomes: a test case for predicting lifestyles and emergence of pathogens.</title>
        <authorList>
            <person name="Haridas S."/>
            <person name="Albert R."/>
            <person name="Binder M."/>
            <person name="Bloem J."/>
            <person name="Labutti K."/>
            <person name="Salamov A."/>
            <person name="Andreopoulos B."/>
            <person name="Baker S."/>
            <person name="Barry K."/>
            <person name="Bills G."/>
            <person name="Bluhm B."/>
            <person name="Cannon C."/>
            <person name="Castanera R."/>
            <person name="Culley D."/>
            <person name="Daum C."/>
            <person name="Ezra D."/>
            <person name="Gonzalez J."/>
            <person name="Henrissat B."/>
            <person name="Kuo A."/>
            <person name="Liang C."/>
            <person name="Lipzen A."/>
            <person name="Lutzoni F."/>
            <person name="Magnuson J."/>
            <person name="Mondo S."/>
            <person name="Nolan M."/>
            <person name="Ohm R."/>
            <person name="Pangilinan J."/>
            <person name="Park H.-J."/>
            <person name="Ramirez L."/>
            <person name="Alfaro M."/>
            <person name="Sun H."/>
            <person name="Tritt A."/>
            <person name="Yoshinaga Y."/>
            <person name="Zwiers L.-H."/>
            <person name="Turgeon B."/>
            <person name="Goodwin S."/>
            <person name="Spatafora J."/>
            <person name="Crous P."/>
            <person name="Grigoriev I."/>
        </authorList>
    </citation>
    <scope>NUCLEOTIDE SEQUENCE</scope>
    <source>
        <strain evidence="3">CBS 269.34</strain>
    </source>
</reference>
<evidence type="ECO:0000313" key="4">
    <source>
        <dbReference type="Proteomes" id="UP000799750"/>
    </source>
</evidence>
<dbReference type="InterPro" id="IPR012349">
    <property type="entry name" value="Split_barrel_FMN-bd"/>
</dbReference>
<keyword evidence="2" id="KW-0812">Transmembrane</keyword>
<organism evidence="3 4">
    <name type="scientific">Lophium mytilinum</name>
    <dbReference type="NCBI Taxonomy" id="390894"/>
    <lineage>
        <taxon>Eukaryota</taxon>
        <taxon>Fungi</taxon>
        <taxon>Dikarya</taxon>
        <taxon>Ascomycota</taxon>
        <taxon>Pezizomycotina</taxon>
        <taxon>Dothideomycetes</taxon>
        <taxon>Pleosporomycetidae</taxon>
        <taxon>Mytilinidiales</taxon>
        <taxon>Mytilinidiaceae</taxon>
        <taxon>Lophium</taxon>
    </lineage>
</organism>